<keyword evidence="1" id="KW-0812">Transmembrane</keyword>
<sequence length="47" mass="5244">MDVQKVEDLIDKLIADASKTDAQSQWLRFVVGALAFCTVAMLTKLFL</sequence>
<dbReference type="RefSeq" id="WP_274512214.1">
    <property type="nucleotide sequence ID" value="NZ_CP082270.1"/>
</dbReference>
<proteinExistence type="predicted"/>
<dbReference type="Proteomes" id="UP001216828">
    <property type="component" value="Chromosome"/>
</dbReference>
<evidence type="ECO:0000256" key="1">
    <source>
        <dbReference type="SAM" id="Phobius"/>
    </source>
</evidence>
<name>A0ABY7Y4C7_9GAMM</name>
<feature type="transmembrane region" description="Helical" evidence="1">
    <location>
        <begin position="26"/>
        <end position="46"/>
    </location>
</feature>
<accession>A0ABY7Y4C7</accession>
<organism evidence="2 3">
    <name type="scientific">Stenotrophomonas forensis</name>
    <dbReference type="NCBI Taxonomy" id="2871169"/>
    <lineage>
        <taxon>Bacteria</taxon>
        <taxon>Pseudomonadati</taxon>
        <taxon>Pseudomonadota</taxon>
        <taxon>Gammaproteobacteria</taxon>
        <taxon>Lysobacterales</taxon>
        <taxon>Lysobacteraceae</taxon>
        <taxon>Stenotrophomonas</taxon>
        <taxon>Stenotrophomonas maltophilia group</taxon>
    </lineage>
</organism>
<evidence type="ECO:0000313" key="2">
    <source>
        <dbReference type="EMBL" id="WDM64826.1"/>
    </source>
</evidence>
<dbReference type="EMBL" id="CP082270">
    <property type="protein sequence ID" value="WDM64826.1"/>
    <property type="molecule type" value="Genomic_DNA"/>
</dbReference>
<keyword evidence="3" id="KW-1185">Reference proteome</keyword>
<evidence type="ECO:0000313" key="3">
    <source>
        <dbReference type="Proteomes" id="UP001216828"/>
    </source>
</evidence>
<gene>
    <name evidence="2" type="ORF">K5L94_05930</name>
</gene>
<keyword evidence="1" id="KW-0472">Membrane</keyword>
<reference evidence="2 3" key="1">
    <citation type="submission" date="2021-08" db="EMBL/GenBank/DDBJ databases">
        <title>Stenotrophomonas forensis sp. nov., isolated from contaminated viral transport media.</title>
        <authorList>
            <person name="Nguyen S.V."/>
            <person name="Edwards D."/>
            <person name="Scott S."/>
            <person name="Doss J."/>
            <person name="Merid S."/>
            <person name="Zelaya E."/>
            <person name="Maza C."/>
            <person name="Mann M."/>
            <person name="Hamilton B."/>
            <person name="Blackwell R."/>
            <person name="Tran A."/>
            <person name="Hauser J."/>
        </authorList>
    </citation>
    <scope>NUCLEOTIDE SEQUENCE [LARGE SCALE GENOMIC DNA]</scope>
    <source>
        <strain evidence="2 3">DFS-20110405</strain>
    </source>
</reference>
<protein>
    <submittedName>
        <fullName evidence="2">Uncharacterized protein</fullName>
    </submittedName>
</protein>
<keyword evidence="1" id="KW-1133">Transmembrane helix</keyword>